<protein>
    <submittedName>
        <fullName evidence="1">Uncharacterized protein</fullName>
    </submittedName>
</protein>
<evidence type="ECO:0000313" key="2">
    <source>
        <dbReference type="Proteomes" id="UP000013173"/>
    </source>
</evidence>
<sequence length="29" mass="3640">MKKSIIYDFFHHKNTEQIQEAFLENDFYC</sequence>
<gene>
    <name evidence="1" type="ORF">F892_01523</name>
</gene>
<dbReference type="Proteomes" id="UP000013173">
    <property type="component" value="Unassembled WGS sequence"/>
</dbReference>
<reference evidence="1 2" key="1">
    <citation type="submission" date="2013-02" db="EMBL/GenBank/DDBJ databases">
        <title>The Genome Sequence of Acinetobacter sp. NIPH 2168.</title>
        <authorList>
            <consortium name="The Broad Institute Genome Sequencing Platform"/>
            <consortium name="The Broad Institute Genome Sequencing Center for Infectious Disease"/>
            <person name="Cerqueira G."/>
            <person name="Feldgarden M."/>
            <person name="Courvalin P."/>
            <person name="Perichon B."/>
            <person name="Grillot-Courvalin C."/>
            <person name="Clermont D."/>
            <person name="Rocha E."/>
            <person name="Yoon E.-J."/>
            <person name="Nemec A."/>
            <person name="Walker B."/>
            <person name="Young S.K."/>
            <person name="Zeng Q."/>
            <person name="Gargeya S."/>
            <person name="Fitzgerald M."/>
            <person name="Haas B."/>
            <person name="Abouelleil A."/>
            <person name="Alvarado L."/>
            <person name="Arachchi H.M."/>
            <person name="Berlin A.M."/>
            <person name="Chapman S.B."/>
            <person name="Dewar J."/>
            <person name="Goldberg J."/>
            <person name="Griggs A."/>
            <person name="Gujja S."/>
            <person name="Hansen M."/>
            <person name="Howarth C."/>
            <person name="Imamovic A."/>
            <person name="Larimer J."/>
            <person name="McCowan C."/>
            <person name="Murphy C."/>
            <person name="Neiman D."/>
            <person name="Pearson M."/>
            <person name="Priest M."/>
            <person name="Roberts A."/>
            <person name="Saif S."/>
            <person name="Shea T."/>
            <person name="Sisk P."/>
            <person name="Sykes S."/>
            <person name="Wortman J."/>
            <person name="Nusbaum C."/>
            <person name="Birren B."/>
        </authorList>
    </citation>
    <scope>NUCLEOTIDE SEQUENCE [LARGE SCALE GENOMIC DNA]</scope>
    <source>
        <strain evidence="1 2">NIPH 2168</strain>
    </source>
</reference>
<dbReference type="HOGENOM" id="CLU_3408438_0_0_6"/>
<accession>N9PX73</accession>
<dbReference type="EMBL" id="APRW01000009">
    <property type="protein sequence ID" value="ENX22281.1"/>
    <property type="molecule type" value="Genomic_DNA"/>
</dbReference>
<name>N9PX73_9GAMM</name>
<organism evidence="1 2">
    <name type="scientific">Acinetobacter vivianii</name>
    <dbReference type="NCBI Taxonomy" id="1776742"/>
    <lineage>
        <taxon>Bacteria</taxon>
        <taxon>Pseudomonadati</taxon>
        <taxon>Pseudomonadota</taxon>
        <taxon>Gammaproteobacteria</taxon>
        <taxon>Moraxellales</taxon>
        <taxon>Moraxellaceae</taxon>
        <taxon>Acinetobacter</taxon>
    </lineage>
</organism>
<proteinExistence type="predicted"/>
<comment type="caution">
    <text evidence="1">The sequence shown here is derived from an EMBL/GenBank/DDBJ whole genome shotgun (WGS) entry which is preliminary data.</text>
</comment>
<evidence type="ECO:0000313" key="1">
    <source>
        <dbReference type="EMBL" id="ENX22281.1"/>
    </source>
</evidence>
<keyword evidence="2" id="KW-1185">Reference proteome</keyword>
<dbReference type="AlphaFoldDB" id="N9PX73"/>